<sequence length="534" mass="57555">MKVVSRMSYNMAPVLKYVNESILSLSRLWTGKKLFVVSKVLSCPYSVRASKKNKIRTATEAVKDIPDGASLLVGGFGLCGIPENLIAEILRSGIKELTVVSNNAGVDDFGLGLLLKQHRLKRVVASYVGENAEFEHQYLSGQLELELTPQGTLAERIRAGGAGIPAFYTPTGYGTLVHEGGVPIKYKEGGKVEIVSEKHSYENFNGKPYIMERAITGDFALVKAWKADEAGNLIFRKSAQNFNSPMCKAAKVTIAEVEEIVPTGSIPPDEVHVPGIFVDRIVKGDKYEKRIERLAVRKQAKQSLASSVPAALMRERIARRVAAEFTDGMYANLGIGIPVLASNYIPKDITVYLQSENGILGLGPYPSESEVDPDLINAGKETVTVIQGASYFGSDDSFAMIRGGHIDITVLGGMQVSQYGDLANWMIPGKLVKGMGGAMDLVAAPGTKVIVTMIHTAGDGSYKIVNRCTLPLTGRNCVDMIVTEMGVFNVDKEEGLTLTETAEGVGVEDIIAATGCEFAVSPDLKPMIQVSNED</sequence>
<dbReference type="FunFam" id="3.40.1080.10:FF:000002">
    <property type="entry name" value="Succinyl-CoA:3-ketoacid-coenzyme A transferase, mitochondrial"/>
    <property type="match status" value="1"/>
</dbReference>
<dbReference type="NCBIfam" id="TIGR02429">
    <property type="entry name" value="pcaI_scoA_fam"/>
    <property type="match status" value="1"/>
</dbReference>
<dbReference type="OrthoDB" id="1933379at2759"/>
<comment type="similarity">
    <text evidence="3 8">Belongs to the 3-oxoacid CoA-transferase family.</text>
</comment>
<comment type="subcellular location">
    <subcellularLocation>
        <location evidence="1">Mitochondrion</location>
    </subcellularLocation>
</comment>
<dbReference type="EC" id="2.8.3.5" evidence="8"/>
<dbReference type="PANTHER" id="PTHR13707:SF23">
    <property type="entry name" value="SUCCINYL-COA:3-KETOACID-COENZYME A TRANSFERASE"/>
    <property type="match status" value="1"/>
</dbReference>
<dbReference type="STRING" id="105785.A0A2J7R0R1"/>
<dbReference type="GO" id="GO:0046952">
    <property type="term" value="P:ketone body catabolic process"/>
    <property type="evidence" value="ECO:0007669"/>
    <property type="project" value="InterPro"/>
</dbReference>
<evidence type="ECO:0000313" key="11">
    <source>
        <dbReference type="Proteomes" id="UP000235965"/>
    </source>
</evidence>
<dbReference type="AlphaFoldDB" id="A0A2J7R0R1"/>
<accession>A0A2J7R0R1</accession>
<evidence type="ECO:0000256" key="8">
    <source>
        <dbReference type="PIRNR" id="PIRNR000858"/>
    </source>
</evidence>
<proteinExistence type="inferred from homology"/>
<evidence type="ECO:0000256" key="5">
    <source>
        <dbReference type="ARBA" id="ARBA00022946"/>
    </source>
</evidence>
<evidence type="ECO:0000256" key="9">
    <source>
        <dbReference type="PIRSR" id="PIRSR000858-1"/>
    </source>
</evidence>
<evidence type="ECO:0000256" key="2">
    <source>
        <dbReference type="ARBA" id="ARBA00004753"/>
    </source>
</evidence>
<evidence type="ECO:0000256" key="3">
    <source>
        <dbReference type="ARBA" id="ARBA00007154"/>
    </source>
</evidence>
<name>A0A2J7R0R1_9NEOP</name>
<evidence type="ECO:0000256" key="6">
    <source>
        <dbReference type="ARBA" id="ARBA00023128"/>
    </source>
</evidence>
<reference evidence="10 11" key="1">
    <citation type="submission" date="2017-12" db="EMBL/GenBank/DDBJ databases">
        <title>Hemimetabolous genomes reveal molecular basis of termite eusociality.</title>
        <authorList>
            <person name="Harrison M.C."/>
            <person name="Jongepier E."/>
            <person name="Robertson H.M."/>
            <person name="Arning N."/>
            <person name="Bitard-Feildel T."/>
            <person name="Chao H."/>
            <person name="Childers C.P."/>
            <person name="Dinh H."/>
            <person name="Doddapaneni H."/>
            <person name="Dugan S."/>
            <person name="Gowin J."/>
            <person name="Greiner C."/>
            <person name="Han Y."/>
            <person name="Hu H."/>
            <person name="Hughes D.S.T."/>
            <person name="Huylmans A.-K."/>
            <person name="Kemena C."/>
            <person name="Kremer L.P.M."/>
            <person name="Lee S.L."/>
            <person name="Lopez-Ezquerra A."/>
            <person name="Mallet L."/>
            <person name="Monroy-Kuhn J.M."/>
            <person name="Moser A."/>
            <person name="Murali S.C."/>
            <person name="Muzny D.M."/>
            <person name="Otani S."/>
            <person name="Piulachs M.-D."/>
            <person name="Poelchau M."/>
            <person name="Qu J."/>
            <person name="Schaub F."/>
            <person name="Wada-Katsumata A."/>
            <person name="Worley K.C."/>
            <person name="Xie Q."/>
            <person name="Ylla G."/>
            <person name="Poulsen M."/>
            <person name="Gibbs R.A."/>
            <person name="Schal C."/>
            <person name="Richards S."/>
            <person name="Belles X."/>
            <person name="Korb J."/>
            <person name="Bornberg-Bauer E."/>
        </authorList>
    </citation>
    <scope>NUCLEOTIDE SEQUENCE [LARGE SCALE GENOMIC DNA]</scope>
    <source>
        <tissue evidence="10">Whole body</tissue>
    </source>
</reference>
<dbReference type="InterPro" id="IPR014388">
    <property type="entry name" value="3-oxoacid_CoA-transferase"/>
</dbReference>
<dbReference type="PANTHER" id="PTHR13707">
    <property type="entry name" value="KETOACID-COENZYME A TRANSFERASE"/>
    <property type="match status" value="1"/>
</dbReference>
<comment type="caution">
    <text evidence="10">The sequence shown here is derived from an EMBL/GenBank/DDBJ whole genome shotgun (WGS) entry which is preliminary data.</text>
</comment>
<keyword evidence="5" id="KW-0809">Transit peptide</keyword>
<keyword evidence="11" id="KW-1185">Reference proteome</keyword>
<dbReference type="SMART" id="SM00882">
    <property type="entry name" value="CoA_trans"/>
    <property type="match status" value="2"/>
</dbReference>
<dbReference type="GO" id="GO:0005739">
    <property type="term" value="C:mitochondrion"/>
    <property type="evidence" value="ECO:0007669"/>
    <property type="project" value="UniProtKB-SubCell"/>
</dbReference>
<dbReference type="FunCoup" id="A0A2J7R0R1">
    <property type="interactions" value="592"/>
</dbReference>
<comment type="catalytic activity">
    <reaction evidence="8">
        <text>a 3-oxo acid + succinyl-CoA = a 3-oxoacyl-CoA + succinate</text>
        <dbReference type="Rhea" id="RHEA:24564"/>
        <dbReference type="ChEBI" id="CHEBI:30031"/>
        <dbReference type="ChEBI" id="CHEBI:35973"/>
        <dbReference type="ChEBI" id="CHEBI:57292"/>
        <dbReference type="ChEBI" id="CHEBI:90726"/>
        <dbReference type="EC" id="2.8.3.5"/>
    </reaction>
</comment>
<comment type="function">
    <text evidence="7 8">Key enzyme for ketone body catabolism. Transfers the CoA moiety from succinate to acetoacetate. Formation of the enzyme-CoA intermediate proceeds via an unstable anhydride species formed between the carboxylate groups of the enzyme and substrate.</text>
</comment>
<keyword evidence="4 8" id="KW-0808">Transferase</keyword>
<dbReference type="UniPathway" id="UPA00929">
    <property type="reaction ID" value="UER00894"/>
</dbReference>
<dbReference type="NCBIfam" id="TIGR02428">
    <property type="entry name" value="pcaJ_scoB_fam"/>
    <property type="match status" value="1"/>
</dbReference>
<dbReference type="InterPro" id="IPR012791">
    <property type="entry name" value="3-oxoacid_CoA-transf_B"/>
</dbReference>
<dbReference type="InterPro" id="IPR004165">
    <property type="entry name" value="CoA_trans_fam_I"/>
</dbReference>
<dbReference type="InterPro" id="IPR037171">
    <property type="entry name" value="NagB/RpiA_transferase-like"/>
</dbReference>
<dbReference type="Proteomes" id="UP000235965">
    <property type="component" value="Unassembled WGS sequence"/>
</dbReference>
<dbReference type="InterPro" id="IPR004164">
    <property type="entry name" value="CoA_transf_AS"/>
</dbReference>
<evidence type="ECO:0000313" key="10">
    <source>
        <dbReference type="EMBL" id="PNF34422.1"/>
    </source>
</evidence>
<evidence type="ECO:0000256" key="1">
    <source>
        <dbReference type="ARBA" id="ARBA00004173"/>
    </source>
</evidence>
<keyword evidence="6 8" id="KW-0496">Mitochondrion</keyword>
<organism evidence="10 11">
    <name type="scientific">Cryptotermes secundus</name>
    <dbReference type="NCBI Taxonomy" id="105785"/>
    <lineage>
        <taxon>Eukaryota</taxon>
        <taxon>Metazoa</taxon>
        <taxon>Ecdysozoa</taxon>
        <taxon>Arthropoda</taxon>
        <taxon>Hexapoda</taxon>
        <taxon>Insecta</taxon>
        <taxon>Pterygota</taxon>
        <taxon>Neoptera</taxon>
        <taxon>Polyneoptera</taxon>
        <taxon>Dictyoptera</taxon>
        <taxon>Blattodea</taxon>
        <taxon>Blattoidea</taxon>
        <taxon>Termitoidae</taxon>
        <taxon>Kalotermitidae</taxon>
        <taxon>Cryptotermitinae</taxon>
        <taxon>Cryptotermes</taxon>
    </lineage>
</organism>
<dbReference type="PROSITE" id="PS01273">
    <property type="entry name" value="COA_TRANSF_1"/>
    <property type="match status" value="1"/>
</dbReference>
<protein>
    <recommendedName>
        <fullName evidence="8">Succinyl-CoA:3-ketoacid-coenzyme A transferase</fullName>
        <ecNumber evidence="8">2.8.3.5</ecNumber>
    </recommendedName>
</protein>
<dbReference type="PROSITE" id="PS01274">
    <property type="entry name" value="COA_TRANSF_2"/>
    <property type="match status" value="1"/>
</dbReference>
<gene>
    <name evidence="10" type="primary">OXCT1_1</name>
    <name evidence="10" type="ORF">B7P43_G13243</name>
</gene>
<dbReference type="InterPro" id="IPR004163">
    <property type="entry name" value="CoA_transf_BS"/>
</dbReference>
<evidence type="ECO:0000256" key="7">
    <source>
        <dbReference type="ARBA" id="ARBA00054372"/>
    </source>
</evidence>
<dbReference type="GO" id="GO:0008260">
    <property type="term" value="F:succinyl-CoA:3-oxo-acid CoA-transferase activity"/>
    <property type="evidence" value="ECO:0007669"/>
    <property type="project" value="UniProtKB-EC"/>
</dbReference>
<dbReference type="InterPro" id="IPR012792">
    <property type="entry name" value="3-oxoacid_CoA-transf_A"/>
</dbReference>
<feature type="active site" description="5-glutamyl coenzyme A thioester intermediate" evidence="9">
    <location>
        <position position="356"/>
    </location>
</feature>
<dbReference type="Gene3D" id="3.40.1080.10">
    <property type="entry name" value="Glutaconate Coenzyme A-transferase"/>
    <property type="match status" value="2"/>
</dbReference>
<dbReference type="InParanoid" id="A0A2J7R0R1"/>
<dbReference type="FunFam" id="3.40.1080.10:FF:000001">
    <property type="entry name" value="Succinyl-coa:3-ketoacid-coenzyme a transferase subunit b"/>
    <property type="match status" value="1"/>
</dbReference>
<dbReference type="SUPFAM" id="SSF100950">
    <property type="entry name" value="NagB/RpiA/CoA transferase-like"/>
    <property type="match status" value="2"/>
</dbReference>
<comment type="pathway">
    <text evidence="2 8">Ketone metabolism; succinyl-CoA degradation; acetoacetyl-CoA from succinyl-CoA: step 1/1.</text>
</comment>
<dbReference type="PIRSF" id="PIRSF000858">
    <property type="entry name" value="SCOT-t"/>
    <property type="match status" value="1"/>
</dbReference>
<dbReference type="Pfam" id="PF01144">
    <property type="entry name" value="CoA_trans"/>
    <property type="match status" value="2"/>
</dbReference>
<dbReference type="EMBL" id="NEVH01008218">
    <property type="protein sequence ID" value="PNF34422.1"/>
    <property type="molecule type" value="Genomic_DNA"/>
</dbReference>
<evidence type="ECO:0000256" key="4">
    <source>
        <dbReference type="ARBA" id="ARBA00022679"/>
    </source>
</evidence>